<comment type="caution">
    <text evidence="3">The sequence shown here is derived from an EMBL/GenBank/DDBJ whole genome shotgun (WGS) entry which is preliminary data.</text>
</comment>
<dbReference type="Proteomes" id="UP001500751">
    <property type="component" value="Unassembled WGS sequence"/>
</dbReference>
<name>A0ABP5F7U8_9ACTN</name>
<feature type="transmembrane region" description="Helical" evidence="1">
    <location>
        <begin position="21"/>
        <end position="46"/>
    </location>
</feature>
<evidence type="ECO:0000259" key="2">
    <source>
        <dbReference type="Pfam" id="PF07811"/>
    </source>
</evidence>
<evidence type="ECO:0000256" key="1">
    <source>
        <dbReference type="SAM" id="Phobius"/>
    </source>
</evidence>
<reference evidence="4" key="1">
    <citation type="journal article" date="2019" name="Int. J. Syst. Evol. Microbiol.">
        <title>The Global Catalogue of Microorganisms (GCM) 10K type strain sequencing project: providing services to taxonomists for standard genome sequencing and annotation.</title>
        <authorList>
            <consortium name="The Broad Institute Genomics Platform"/>
            <consortium name="The Broad Institute Genome Sequencing Center for Infectious Disease"/>
            <person name="Wu L."/>
            <person name="Ma J."/>
        </authorList>
    </citation>
    <scope>NUCLEOTIDE SEQUENCE [LARGE SCALE GENOMIC DNA]</scope>
    <source>
        <strain evidence="4">JCM 16014</strain>
    </source>
</reference>
<dbReference type="Pfam" id="PF07811">
    <property type="entry name" value="TadE"/>
    <property type="match status" value="1"/>
</dbReference>
<dbReference type="InterPro" id="IPR012495">
    <property type="entry name" value="TadE-like_dom"/>
</dbReference>
<keyword evidence="4" id="KW-1185">Reference proteome</keyword>
<accession>A0ABP5F7U8</accession>
<organism evidence="3 4">
    <name type="scientific">Catenulispora yoronensis</name>
    <dbReference type="NCBI Taxonomy" id="450799"/>
    <lineage>
        <taxon>Bacteria</taxon>
        <taxon>Bacillati</taxon>
        <taxon>Actinomycetota</taxon>
        <taxon>Actinomycetes</taxon>
        <taxon>Catenulisporales</taxon>
        <taxon>Catenulisporaceae</taxon>
        <taxon>Catenulispora</taxon>
    </lineage>
</organism>
<evidence type="ECO:0000313" key="3">
    <source>
        <dbReference type="EMBL" id="GAA2019467.1"/>
    </source>
</evidence>
<dbReference type="EMBL" id="BAAAQN010000006">
    <property type="protein sequence ID" value="GAA2019467.1"/>
    <property type="molecule type" value="Genomic_DNA"/>
</dbReference>
<keyword evidence="1" id="KW-0812">Transmembrane</keyword>
<evidence type="ECO:0000313" key="4">
    <source>
        <dbReference type="Proteomes" id="UP001500751"/>
    </source>
</evidence>
<feature type="domain" description="TadE-like" evidence="2">
    <location>
        <begin position="18"/>
        <end position="58"/>
    </location>
</feature>
<protein>
    <recommendedName>
        <fullName evidence="2">TadE-like domain-containing protein</fullName>
    </recommendedName>
</protein>
<sequence length="149" mass="15861">MMIEKLWKRPRAGRGDEGVTTLEITIVFPVFFAALMLVFQAAMYHYTAQVALAAAQEGNRVTALELGRPDVTPDTAVADGRKAAIAYLAQVAGTRLSGVTAKPLGGVVNAQNQVQFVVTANVVPLPFLPAMTLPISRTAIANPEIFTHG</sequence>
<proteinExistence type="predicted"/>
<gene>
    <name evidence="3" type="ORF">GCM10009839_14930</name>
</gene>
<keyword evidence="1" id="KW-1133">Transmembrane helix</keyword>
<keyword evidence="1" id="KW-0472">Membrane</keyword>